<keyword evidence="2" id="KW-1185">Reference proteome</keyword>
<dbReference type="Proteomes" id="UP001396334">
    <property type="component" value="Unassembled WGS sequence"/>
</dbReference>
<evidence type="ECO:0000313" key="1">
    <source>
        <dbReference type="EMBL" id="KAK8986880.1"/>
    </source>
</evidence>
<evidence type="ECO:0008006" key="3">
    <source>
        <dbReference type="Google" id="ProtNLM"/>
    </source>
</evidence>
<dbReference type="EMBL" id="JBBPBN010000061">
    <property type="protein sequence ID" value="KAK8986880.1"/>
    <property type="molecule type" value="Genomic_DNA"/>
</dbReference>
<name>A0ABR2PFC8_9ROSI</name>
<evidence type="ECO:0000313" key="2">
    <source>
        <dbReference type="Proteomes" id="UP001396334"/>
    </source>
</evidence>
<sequence length="94" mass="10505">MSSAAIGNNPPNVLSYGIRNPAYRASGLGISLVLDFIRLSCRNDYRVVCRSVPIDFVIQRETVIGTVLESHVCIYCRTRLTHHLNLVFLKCLAL</sequence>
<protein>
    <recommendedName>
        <fullName evidence="3">N-acetyltransferase domain-containing protein</fullName>
    </recommendedName>
</protein>
<comment type="caution">
    <text evidence="1">The sequence shown here is derived from an EMBL/GenBank/DDBJ whole genome shotgun (WGS) entry which is preliminary data.</text>
</comment>
<gene>
    <name evidence="1" type="ORF">V6N11_055201</name>
</gene>
<organism evidence="1 2">
    <name type="scientific">Hibiscus sabdariffa</name>
    <name type="common">roselle</name>
    <dbReference type="NCBI Taxonomy" id="183260"/>
    <lineage>
        <taxon>Eukaryota</taxon>
        <taxon>Viridiplantae</taxon>
        <taxon>Streptophyta</taxon>
        <taxon>Embryophyta</taxon>
        <taxon>Tracheophyta</taxon>
        <taxon>Spermatophyta</taxon>
        <taxon>Magnoliopsida</taxon>
        <taxon>eudicotyledons</taxon>
        <taxon>Gunneridae</taxon>
        <taxon>Pentapetalae</taxon>
        <taxon>rosids</taxon>
        <taxon>malvids</taxon>
        <taxon>Malvales</taxon>
        <taxon>Malvaceae</taxon>
        <taxon>Malvoideae</taxon>
        <taxon>Hibiscus</taxon>
    </lineage>
</organism>
<reference evidence="1 2" key="1">
    <citation type="journal article" date="2024" name="G3 (Bethesda)">
        <title>Genome assembly of Hibiscus sabdariffa L. provides insights into metabolisms of medicinal natural products.</title>
        <authorList>
            <person name="Kim T."/>
        </authorList>
    </citation>
    <scope>NUCLEOTIDE SEQUENCE [LARGE SCALE GENOMIC DNA]</scope>
    <source>
        <strain evidence="1">TK-2024</strain>
        <tissue evidence="1">Old leaves</tissue>
    </source>
</reference>
<accession>A0ABR2PFC8</accession>
<proteinExistence type="predicted"/>